<dbReference type="EMBL" id="AJVK01015952">
    <property type="status" value="NOT_ANNOTATED_CDS"/>
    <property type="molecule type" value="Genomic_DNA"/>
</dbReference>
<name>A0A1B0DK84_PHLPP</name>
<dbReference type="GO" id="GO:0004689">
    <property type="term" value="F:phosphorylase kinase activity"/>
    <property type="evidence" value="ECO:0007669"/>
    <property type="project" value="InterPro"/>
</dbReference>
<evidence type="ECO:0000256" key="2">
    <source>
        <dbReference type="ARBA" id="ARBA00022679"/>
    </source>
</evidence>
<protein>
    <submittedName>
        <fullName evidence="4">Uncharacterized protein</fullName>
    </submittedName>
</protein>
<dbReference type="InterPro" id="IPR002291">
    <property type="entry name" value="Phosph_kin_gamma"/>
</dbReference>
<evidence type="ECO:0000313" key="5">
    <source>
        <dbReference type="Proteomes" id="UP000092462"/>
    </source>
</evidence>
<proteinExistence type="predicted"/>
<accession>A0A1B0DK84</accession>
<dbReference type="GO" id="GO:0005524">
    <property type="term" value="F:ATP binding"/>
    <property type="evidence" value="ECO:0007669"/>
    <property type="project" value="InterPro"/>
</dbReference>
<dbReference type="Proteomes" id="UP000092462">
    <property type="component" value="Unassembled WGS sequence"/>
</dbReference>
<keyword evidence="1" id="KW-0723">Serine/threonine-protein kinase</keyword>
<dbReference type="VEuPathDB" id="VectorBase:PPAI008658"/>
<keyword evidence="3" id="KW-0418">Kinase</keyword>
<organism evidence="4 5">
    <name type="scientific">Phlebotomus papatasi</name>
    <name type="common">Sandfly</name>
    <dbReference type="NCBI Taxonomy" id="29031"/>
    <lineage>
        <taxon>Eukaryota</taxon>
        <taxon>Metazoa</taxon>
        <taxon>Ecdysozoa</taxon>
        <taxon>Arthropoda</taxon>
        <taxon>Hexapoda</taxon>
        <taxon>Insecta</taxon>
        <taxon>Pterygota</taxon>
        <taxon>Neoptera</taxon>
        <taxon>Endopterygota</taxon>
        <taxon>Diptera</taxon>
        <taxon>Nematocera</taxon>
        <taxon>Psychodoidea</taxon>
        <taxon>Psychodidae</taxon>
        <taxon>Phlebotomus</taxon>
        <taxon>Phlebotomus</taxon>
    </lineage>
</organism>
<keyword evidence="5" id="KW-1185">Reference proteome</keyword>
<evidence type="ECO:0000313" key="4">
    <source>
        <dbReference type="EnsemblMetazoa" id="PPAI008658-PA"/>
    </source>
</evidence>
<evidence type="ECO:0000256" key="1">
    <source>
        <dbReference type="ARBA" id="ARBA00022527"/>
    </source>
</evidence>
<dbReference type="GO" id="GO:0005516">
    <property type="term" value="F:calmodulin binding"/>
    <property type="evidence" value="ECO:0007669"/>
    <property type="project" value="InterPro"/>
</dbReference>
<dbReference type="EnsemblMetazoa" id="PPAI008658-RA">
    <property type="protein sequence ID" value="PPAI008658-PA"/>
    <property type="gene ID" value="PPAI008658"/>
</dbReference>
<sequence>MRFKKGLDVKKRRQSLFNARKKFLYAILCVRAVVRIRRLRFTVEPLKVEEALKDPYRVKVLRKHYFNPTTIGSPVQGMIVVAYFVI</sequence>
<dbReference type="VEuPathDB" id="VectorBase:PPAPM1_007198"/>
<dbReference type="GO" id="GO:0005964">
    <property type="term" value="C:phosphorylase kinase complex"/>
    <property type="evidence" value="ECO:0007669"/>
    <property type="project" value="InterPro"/>
</dbReference>
<dbReference type="GO" id="GO:0005977">
    <property type="term" value="P:glycogen metabolic process"/>
    <property type="evidence" value="ECO:0007669"/>
    <property type="project" value="InterPro"/>
</dbReference>
<dbReference type="PRINTS" id="PR01049">
    <property type="entry name" value="PHOSPHBKNASE"/>
</dbReference>
<dbReference type="AlphaFoldDB" id="A0A1B0DK84"/>
<keyword evidence="2" id="KW-0808">Transferase</keyword>
<reference evidence="4" key="1">
    <citation type="submission" date="2022-08" db="UniProtKB">
        <authorList>
            <consortium name="EnsemblMetazoa"/>
        </authorList>
    </citation>
    <scope>IDENTIFICATION</scope>
    <source>
        <strain evidence="4">Israel</strain>
    </source>
</reference>
<evidence type="ECO:0000256" key="3">
    <source>
        <dbReference type="ARBA" id="ARBA00022777"/>
    </source>
</evidence>